<feature type="domain" description="Yip1" evidence="6">
    <location>
        <begin position="26"/>
        <end position="184"/>
    </location>
</feature>
<evidence type="ECO:0000259" key="6">
    <source>
        <dbReference type="Pfam" id="PF04893"/>
    </source>
</evidence>
<dbReference type="AlphaFoldDB" id="A0A6J4R2E4"/>
<dbReference type="GO" id="GO:0016020">
    <property type="term" value="C:membrane"/>
    <property type="evidence" value="ECO:0007669"/>
    <property type="project" value="UniProtKB-SubCell"/>
</dbReference>
<name>A0A6J4R2E4_9ACTN</name>
<evidence type="ECO:0000256" key="5">
    <source>
        <dbReference type="SAM" id="Phobius"/>
    </source>
</evidence>
<sequence length="200" mass="21279">MVRRDHRGDVGYSVESPEDFWGVLRGVWFAPVRFFRGLDPQGGVIRPAIFASVVLYLDLLLEAVLQMLWLREFNFGVVYAPFLALVVAIVLAPLLVAGLVVLVLVILGGGTLSRGGFGSLFRSLGYASGIGFALWIPFAPLLAVPYGAFVATVAVKETLNLTWARAATATLIPLGAVILTVLVLLGPGEATSFLVNPPGS</sequence>
<evidence type="ECO:0000256" key="1">
    <source>
        <dbReference type="ARBA" id="ARBA00004141"/>
    </source>
</evidence>
<comment type="subcellular location">
    <subcellularLocation>
        <location evidence="1">Membrane</location>
        <topology evidence="1">Multi-pass membrane protein</topology>
    </subcellularLocation>
</comment>
<feature type="transmembrane region" description="Helical" evidence="5">
    <location>
        <begin position="82"/>
        <end position="112"/>
    </location>
</feature>
<feature type="transmembrane region" description="Helical" evidence="5">
    <location>
        <begin position="48"/>
        <end position="70"/>
    </location>
</feature>
<dbReference type="Pfam" id="PF04893">
    <property type="entry name" value="Yip1"/>
    <property type="match status" value="1"/>
</dbReference>
<keyword evidence="2 5" id="KW-0812">Transmembrane</keyword>
<accession>A0A6J4R2E4</accession>
<reference evidence="7" key="1">
    <citation type="submission" date="2020-02" db="EMBL/GenBank/DDBJ databases">
        <authorList>
            <person name="Meier V. D."/>
        </authorList>
    </citation>
    <scope>NUCLEOTIDE SEQUENCE</scope>
    <source>
        <strain evidence="7">AVDCRST_MAG58</strain>
    </source>
</reference>
<evidence type="ECO:0000256" key="4">
    <source>
        <dbReference type="ARBA" id="ARBA00023136"/>
    </source>
</evidence>
<organism evidence="7">
    <name type="scientific">uncultured Rubrobacteraceae bacterium</name>
    <dbReference type="NCBI Taxonomy" id="349277"/>
    <lineage>
        <taxon>Bacteria</taxon>
        <taxon>Bacillati</taxon>
        <taxon>Actinomycetota</taxon>
        <taxon>Rubrobacteria</taxon>
        <taxon>Rubrobacterales</taxon>
        <taxon>Rubrobacteraceae</taxon>
        <taxon>environmental samples</taxon>
    </lineage>
</organism>
<protein>
    <recommendedName>
        <fullName evidence="6">Yip1 domain-containing protein</fullName>
    </recommendedName>
</protein>
<evidence type="ECO:0000256" key="2">
    <source>
        <dbReference type="ARBA" id="ARBA00022692"/>
    </source>
</evidence>
<evidence type="ECO:0000256" key="3">
    <source>
        <dbReference type="ARBA" id="ARBA00022989"/>
    </source>
</evidence>
<keyword evidence="4 5" id="KW-0472">Membrane</keyword>
<feature type="transmembrane region" description="Helical" evidence="5">
    <location>
        <begin position="163"/>
        <end position="185"/>
    </location>
</feature>
<evidence type="ECO:0000313" key="7">
    <source>
        <dbReference type="EMBL" id="CAA9457944.1"/>
    </source>
</evidence>
<keyword evidence="3 5" id="KW-1133">Transmembrane helix</keyword>
<dbReference type="EMBL" id="CADCVF010000040">
    <property type="protein sequence ID" value="CAA9457944.1"/>
    <property type="molecule type" value="Genomic_DNA"/>
</dbReference>
<proteinExistence type="predicted"/>
<feature type="transmembrane region" description="Helical" evidence="5">
    <location>
        <begin position="124"/>
        <end position="143"/>
    </location>
</feature>
<gene>
    <name evidence="7" type="ORF">AVDCRST_MAG58-1798</name>
</gene>
<dbReference type="InterPro" id="IPR006977">
    <property type="entry name" value="Yip1_dom"/>
</dbReference>